<keyword evidence="7" id="KW-0443">Lipid metabolism</keyword>
<dbReference type="SUPFAM" id="SSF47336">
    <property type="entry name" value="ACP-like"/>
    <property type="match status" value="1"/>
</dbReference>
<proteinExistence type="inferred from homology"/>
<dbReference type="Gene3D" id="1.10.1200.10">
    <property type="entry name" value="ACP-like"/>
    <property type="match status" value="1"/>
</dbReference>
<feature type="domain" description="Carrier" evidence="12">
    <location>
        <begin position="150"/>
        <end position="225"/>
    </location>
</feature>
<dbReference type="Pfam" id="PF00550">
    <property type="entry name" value="PP-binding"/>
    <property type="match status" value="1"/>
</dbReference>
<sequence>MYQSPNGSKITSRGMQQREGNHSFRLFDSFLTRSFCWKCVGQFCDRKDSYRPLNAVDVAEIDWVWEMVFGLPPGGVSTNEYAMKRLIVDHNNLEHTSMNPAEFNMQFIWTSVLRHVRVRNTLLPRSFVEDCRPIPRPSSCMYASMSTNSDHLMAQVIRLVKKYDRLDASKVTETSDFQKDLCLDSLDRVELVMALEQEFSVEIPEDKADKLTCCADVVNYILTETNYQNAESS</sequence>
<accession>A0AAV7E3Z4</accession>
<keyword evidence="8 11" id="KW-0275">Fatty acid biosynthesis</keyword>
<evidence type="ECO:0000256" key="4">
    <source>
        <dbReference type="ARBA" id="ARBA00022516"/>
    </source>
</evidence>
<dbReference type="PANTHER" id="PTHR20863">
    <property type="entry name" value="ACYL CARRIER PROTEIN"/>
    <property type="match status" value="1"/>
</dbReference>
<evidence type="ECO:0000256" key="7">
    <source>
        <dbReference type="ARBA" id="ARBA00023098"/>
    </source>
</evidence>
<evidence type="ECO:0000259" key="12">
    <source>
        <dbReference type="PROSITE" id="PS50075"/>
    </source>
</evidence>
<dbReference type="InterPro" id="IPR036736">
    <property type="entry name" value="ACP-like_sf"/>
</dbReference>
<name>A0AAV7E3Z4_ARIFI</name>
<keyword evidence="5" id="KW-0597">Phosphoprotein</keyword>
<evidence type="ECO:0000256" key="8">
    <source>
        <dbReference type="ARBA" id="ARBA00023160"/>
    </source>
</evidence>
<comment type="similarity">
    <text evidence="2">Belongs to the acyl carrier protein (ACP) family.</text>
</comment>
<gene>
    <name evidence="13" type="ORF">H6P81_014898</name>
</gene>
<dbReference type="GO" id="GO:0000035">
    <property type="term" value="F:acyl binding"/>
    <property type="evidence" value="ECO:0007669"/>
    <property type="project" value="TreeGrafter"/>
</dbReference>
<dbReference type="AlphaFoldDB" id="A0AAV7E3Z4"/>
<evidence type="ECO:0000256" key="5">
    <source>
        <dbReference type="ARBA" id="ARBA00022553"/>
    </source>
</evidence>
<organism evidence="13 14">
    <name type="scientific">Aristolochia fimbriata</name>
    <name type="common">White veined hardy Dutchman's pipe vine</name>
    <dbReference type="NCBI Taxonomy" id="158543"/>
    <lineage>
        <taxon>Eukaryota</taxon>
        <taxon>Viridiplantae</taxon>
        <taxon>Streptophyta</taxon>
        <taxon>Embryophyta</taxon>
        <taxon>Tracheophyta</taxon>
        <taxon>Spermatophyta</taxon>
        <taxon>Magnoliopsida</taxon>
        <taxon>Magnoliidae</taxon>
        <taxon>Piperales</taxon>
        <taxon>Aristolochiaceae</taxon>
        <taxon>Aristolochia</taxon>
    </lineage>
</organism>
<keyword evidence="14" id="KW-1185">Reference proteome</keyword>
<reference evidence="13 14" key="1">
    <citation type="submission" date="2021-07" db="EMBL/GenBank/DDBJ databases">
        <title>The Aristolochia fimbriata genome: insights into angiosperm evolution, floral development and chemical biosynthesis.</title>
        <authorList>
            <person name="Jiao Y."/>
        </authorList>
    </citation>
    <scope>NUCLEOTIDE SEQUENCE [LARGE SCALE GENOMIC DNA]</scope>
    <source>
        <strain evidence="13">IBCAS-2021</strain>
        <tissue evidence="13">Leaf</tissue>
    </source>
</reference>
<keyword evidence="3 11" id="KW-0596">Phosphopantetheine</keyword>
<dbReference type="Proteomes" id="UP000825729">
    <property type="component" value="Unassembled WGS sequence"/>
</dbReference>
<comment type="pathway">
    <text evidence="1">Lipid metabolism; fatty acid biosynthesis.</text>
</comment>
<dbReference type="FunFam" id="1.10.1200.10:FF:000003">
    <property type="entry name" value="Acyl carrier protein"/>
    <property type="match status" value="1"/>
</dbReference>
<dbReference type="PANTHER" id="PTHR20863:SF60">
    <property type="entry name" value="ACYL CARRIER PROTEIN 3, MITOCHONDRIAL"/>
    <property type="match status" value="1"/>
</dbReference>
<evidence type="ECO:0000313" key="13">
    <source>
        <dbReference type="EMBL" id="KAG9443558.1"/>
    </source>
</evidence>
<evidence type="ECO:0000313" key="14">
    <source>
        <dbReference type="Proteomes" id="UP000825729"/>
    </source>
</evidence>
<evidence type="ECO:0000256" key="1">
    <source>
        <dbReference type="ARBA" id="ARBA00005194"/>
    </source>
</evidence>
<keyword evidence="6" id="KW-0276">Fatty acid metabolism</keyword>
<comment type="caution">
    <text evidence="13">The sequence shown here is derived from an EMBL/GenBank/DDBJ whole genome shotgun (WGS) entry which is preliminary data.</text>
</comment>
<dbReference type="EMBL" id="JAINDJ010000006">
    <property type="protein sequence ID" value="KAG9443558.1"/>
    <property type="molecule type" value="Genomic_DNA"/>
</dbReference>
<evidence type="ECO:0000256" key="11">
    <source>
        <dbReference type="RuleBase" id="RU000722"/>
    </source>
</evidence>
<dbReference type="HAMAP" id="MF_01217">
    <property type="entry name" value="Acyl_carrier"/>
    <property type="match status" value="1"/>
</dbReference>
<comment type="subunit">
    <text evidence="10">Complex I is composed of at least 49 different subunits.</text>
</comment>
<dbReference type="NCBIfam" id="TIGR00517">
    <property type="entry name" value="acyl_carrier"/>
    <property type="match status" value="1"/>
</dbReference>
<evidence type="ECO:0000256" key="3">
    <source>
        <dbReference type="ARBA" id="ARBA00022450"/>
    </source>
</evidence>
<evidence type="ECO:0000256" key="10">
    <source>
        <dbReference type="ARBA" id="ARBA00063067"/>
    </source>
</evidence>
<dbReference type="GO" id="GO:0000036">
    <property type="term" value="F:acyl carrier activity"/>
    <property type="evidence" value="ECO:0007669"/>
    <property type="project" value="TreeGrafter"/>
</dbReference>
<dbReference type="GO" id="GO:0005739">
    <property type="term" value="C:mitochondrion"/>
    <property type="evidence" value="ECO:0007669"/>
    <property type="project" value="UniProtKB-ARBA"/>
</dbReference>
<evidence type="ECO:0000256" key="6">
    <source>
        <dbReference type="ARBA" id="ARBA00022832"/>
    </source>
</evidence>
<dbReference type="InterPro" id="IPR003231">
    <property type="entry name" value="ACP"/>
</dbReference>
<evidence type="ECO:0000256" key="2">
    <source>
        <dbReference type="ARBA" id="ARBA00010930"/>
    </source>
</evidence>
<keyword evidence="4 11" id="KW-0444">Lipid biosynthesis</keyword>
<dbReference type="PROSITE" id="PS50075">
    <property type="entry name" value="CARRIER"/>
    <property type="match status" value="1"/>
</dbReference>
<dbReference type="InterPro" id="IPR009081">
    <property type="entry name" value="PP-bd_ACP"/>
</dbReference>
<evidence type="ECO:0000256" key="9">
    <source>
        <dbReference type="ARBA" id="ARBA00057783"/>
    </source>
</evidence>
<comment type="function">
    <text evidence="9">Carrier of the growing fatty acid chain in fatty acid biosynthesis. May be involved in the synthesis of short and medium chain fatty acids. Accessory and non-catalytic subunit of the mitochondrial membrane respiratory chain NADH dehydrogenase (Complex I), which functions in the transfer of electrons from NADH to the respiratory chain.</text>
</comment>
<protein>
    <recommendedName>
        <fullName evidence="11">Acyl carrier protein</fullName>
    </recommendedName>
</protein>